<organism evidence="2 3">
    <name type="scientific">Sesamum alatum</name>
    <dbReference type="NCBI Taxonomy" id="300844"/>
    <lineage>
        <taxon>Eukaryota</taxon>
        <taxon>Viridiplantae</taxon>
        <taxon>Streptophyta</taxon>
        <taxon>Embryophyta</taxon>
        <taxon>Tracheophyta</taxon>
        <taxon>Spermatophyta</taxon>
        <taxon>Magnoliopsida</taxon>
        <taxon>eudicotyledons</taxon>
        <taxon>Gunneridae</taxon>
        <taxon>Pentapetalae</taxon>
        <taxon>asterids</taxon>
        <taxon>lamiids</taxon>
        <taxon>Lamiales</taxon>
        <taxon>Pedaliaceae</taxon>
        <taxon>Sesamum</taxon>
    </lineage>
</organism>
<feature type="region of interest" description="Disordered" evidence="1">
    <location>
        <begin position="102"/>
        <end position="130"/>
    </location>
</feature>
<proteinExistence type="predicted"/>
<reference evidence="2" key="1">
    <citation type="submission" date="2020-06" db="EMBL/GenBank/DDBJ databases">
        <authorList>
            <person name="Li T."/>
            <person name="Hu X."/>
            <person name="Zhang T."/>
            <person name="Song X."/>
            <person name="Zhang H."/>
            <person name="Dai N."/>
            <person name="Sheng W."/>
            <person name="Hou X."/>
            <person name="Wei L."/>
        </authorList>
    </citation>
    <scope>NUCLEOTIDE SEQUENCE</scope>
    <source>
        <strain evidence="2">3651</strain>
        <tissue evidence="2">Leaf</tissue>
    </source>
</reference>
<protein>
    <submittedName>
        <fullName evidence="2">Uncharacterized protein</fullName>
    </submittedName>
</protein>
<name>A0AAE1YAE2_9LAMI</name>
<keyword evidence="3" id="KW-1185">Reference proteome</keyword>
<evidence type="ECO:0000256" key="1">
    <source>
        <dbReference type="SAM" id="MobiDB-lite"/>
    </source>
</evidence>
<accession>A0AAE1YAE2</accession>
<gene>
    <name evidence="2" type="ORF">Salat_1369800</name>
</gene>
<dbReference type="Proteomes" id="UP001293254">
    <property type="component" value="Unassembled WGS sequence"/>
</dbReference>
<dbReference type="AlphaFoldDB" id="A0AAE1YAE2"/>
<feature type="region of interest" description="Disordered" evidence="1">
    <location>
        <begin position="14"/>
        <end position="33"/>
    </location>
</feature>
<sequence>MLCKHLGHEENVCYTKGNAPKPQRPNQTQKGKRVVEPHIDAYNNRTSGKVIFEGGEPSHRWHRVQPKEAMHKTAESVNPFDALNHMRNEEVMLGTEDDKEEQAAHKSDCSDSQPPACKLMNSSDPEHEQGIRVRTTPTTNSRYHAEPNISFVNNEAAPHAVNDMAVHTSDANDCIVHNNELDNHVAENTDVNTNDANICNVLTADPDTHDVDNIAVHVSEVNEWKYECCWAMQGVAMEDPLQCVGTLSPNPFVTIRVVNVNVVNEVGGSRHGEGNANRESATKFCGFNAQTFSQLEGSESHNSDSHNHSDSMFVVENCDSESRTIASASGSECDIDDAEQLHNSQWTSPRKLRSGKTLKIASSSRTLELDTAARWKFRRRRPLTGWPMKHAECKTAKSFSGLTSKESLKAFCLVRRRGSRMSESSNTKSNPRRKHYNKKGVLCFLVSLVVSLPCTHIPPSLQAHTGILKLQASCCCKTMAANLPQNTTNLNYYWLSQGALLSTSQFRCNPHAHEFMFLQANNDVSLLLLQRTRQRFLVNEQSTTQTLLLLLHKPDPPCSSCINFSAAALTSLSAAITSEISCSRAT</sequence>
<dbReference type="EMBL" id="JACGWO010000005">
    <property type="protein sequence ID" value="KAK4426013.1"/>
    <property type="molecule type" value="Genomic_DNA"/>
</dbReference>
<evidence type="ECO:0000313" key="2">
    <source>
        <dbReference type="EMBL" id="KAK4426013.1"/>
    </source>
</evidence>
<comment type="caution">
    <text evidence="2">The sequence shown here is derived from an EMBL/GenBank/DDBJ whole genome shotgun (WGS) entry which is preliminary data.</text>
</comment>
<reference evidence="2" key="2">
    <citation type="journal article" date="2024" name="Plant">
        <title>Genomic evolution and insights into agronomic trait innovations of Sesamum species.</title>
        <authorList>
            <person name="Miao H."/>
            <person name="Wang L."/>
            <person name="Qu L."/>
            <person name="Liu H."/>
            <person name="Sun Y."/>
            <person name="Le M."/>
            <person name="Wang Q."/>
            <person name="Wei S."/>
            <person name="Zheng Y."/>
            <person name="Lin W."/>
            <person name="Duan Y."/>
            <person name="Cao H."/>
            <person name="Xiong S."/>
            <person name="Wang X."/>
            <person name="Wei L."/>
            <person name="Li C."/>
            <person name="Ma Q."/>
            <person name="Ju M."/>
            <person name="Zhao R."/>
            <person name="Li G."/>
            <person name="Mu C."/>
            <person name="Tian Q."/>
            <person name="Mei H."/>
            <person name="Zhang T."/>
            <person name="Gao T."/>
            <person name="Zhang H."/>
        </authorList>
    </citation>
    <scope>NUCLEOTIDE SEQUENCE</scope>
    <source>
        <strain evidence="2">3651</strain>
    </source>
</reference>
<evidence type="ECO:0000313" key="3">
    <source>
        <dbReference type="Proteomes" id="UP001293254"/>
    </source>
</evidence>